<dbReference type="EMBL" id="KZ613940">
    <property type="protein sequence ID" value="PMD44993.1"/>
    <property type="molecule type" value="Genomic_DNA"/>
</dbReference>
<dbReference type="SUPFAM" id="SSF51735">
    <property type="entry name" value="NAD(P)-binding Rossmann-fold domains"/>
    <property type="match status" value="1"/>
</dbReference>
<evidence type="ECO:0000313" key="4">
    <source>
        <dbReference type="Proteomes" id="UP000235786"/>
    </source>
</evidence>
<dbReference type="Gene3D" id="3.40.50.720">
    <property type="entry name" value="NAD(P)-binding Rossmann-like Domain"/>
    <property type="match status" value="1"/>
</dbReference>
<reference evidence="3 4" key="1">
    <citation type="submission" date="2016-04" db="EMBL/GenBank/DDBJ databases">
        <title>A degradative enzymes factory behind the ericoid mycorrhizal symbiosis.</title>
        <authorList>
            <consortium name="DOE Joint Genome Institute"/>
            <person name="Martino E."/>
            <person name="Morin E."/>
            <person name="Grelet G."/>
            <person name="Kuo A."/>
            <person name="Kohler A."/>
            <person name="Daghino S."/>
            <person name="Barry K."/>
            <person name="Choi C."/>
            <person name="Cichocki N."/>
            <person name="Clum A."/>
            <person name="Copeland A."/>
            <person name="Hainaut M."/>
            <person name="Haridas S."/>
            <person name="Labutti K."/>
            <person name="Lindquist E."/>
            <person name="Lipzen A."/>
            <person name="Khouja H.-R."/>
            <person name="Murat C."/>
            <person name="Ohm R."/>
            <person name="Olson A."/>
            <person name="Spatafora J."/>
            <person name="Veneault-Fourrey C."/>
            <person name="Henrissat B."/>
            <person name="Grigoriev I."/>
            <person name="Martin F."/>
            <person name="Perotto S."/>
        </authorList>
    </citation>
    <scope>NUCLEOTIDE SEQUENCE [LARGE SCALE GENOMIC DNA]</scope>
    <source>
        <strain evidence="3 4">F</strain>
    </source>
</reference>
<evidence type="ECO:0000256" key="1">
    <source>
        <dbReference type="ARBA" id="ARBA00006484"/>
    </source>
</evidence>
<dbReference type="InterPro" id="IPR002347">
    <property type="entry name" value="SDR_fam"/>
</dbReference>
<keyword evidence="4" id="KW-1185">Reference proteome</keyword>
<dbReference type="InterPro" id="IPR036291">
    <property type="entry name" value="NAD(P)-bd_dom_sf"/>
</dbReference>
<sequence length="232" mass="24711">MPAASPVILILGAGANVGQHVAKSFASKGYKVALTARRAKEAENTADQVNIQSDLTDPTSVINVFSKVKTLLGAPPSVVVYNAGAVTPNDPKNPLSLPLTDFTRDFNINTTSAFVAAQQAVLAFEQLPESASKTFIYTGNITNEIPLAPLLDLGVGKSATAHIIQSAAAAYKDKGFKFYYGDERTADGAAVYRDIDGEAHGKFYLELAEGKVQGPWQQTFVKGVGYKKFPRA</sequence>
<dbReference type="Pfam" id="PF00106">
    <property type="entry name" value="adh_short"/>
    <property type="match status" value="1"/>
</dbReference>
<dbReference type="STRING" id="1149755.A0A2J6S2J1"/>
<dbReference type="PANTHER" id="PTHR43669">
    <property type="entry name" value="5-KETO-D-GLUCONATE 5-REDUCTASE"/>
    <property type="match status" value="1"/>
</dbReference>
<evidence type="ECO:0000313" key="3">
    <source>
        <dbReference type="EMBL" id="PMD44993.1"/>
    </source>
</evidence>
<proteinExistence type="inferred from homology"/>
<keyword evidence="2" id="KW-0560">Oxidoreductase</keyword>
<comment type="similarity">
    <text evidence="1">Belongs to the short-chain dehydrogenases/reductases (SDR) family.</text>
</comment>
<dbReference type="GO" id="GO:0016491">
    <property type="term" value="F:oxidoreductase activity"/>
    <property type="evidence" value="ECO:0007669"/>
    <property type="project" value="UniProtKB-KW"/>
</dbReference>
<accession>A0A2J6S2J1</accession>
<dbReference type="AlphaFoldDB" id="A0A2J6S2J1"/>
<evidence type="ECO:0000256" key="2">
    <source>
        <dbReference type="ARBA" id="ARBA00023002"/>
    </source>
</evidence>
<dbReference type="Proteomes" id="UP000235786">
    <property type="component" value="Unassembled WGS sequence"/>
</dbReference>
<name>A0A2J6S2J1_HYAVF</name>
<protein>
    <submittedName>
        <fullName evidence="3">Putative short-chain dehydrogenase</fullName>
    </submittedName>
</protein>
<dbReference type="PANTHER" id="PTHR43669:SF4">
    <property type="entry name" value="SHORT-CHAIN DEHYDROGENASE"/>
    <property type="match status" value="1"/>
</dbReference>
<organism evidence="3 4">
    <name type="scientific">Hyaloscypha variabilis (strain UAMH 11265 / GT02V1 / F)</name>
    <name type="common">Meliniomyces variabilis</name>
    <dbReference type="NCBI Taxonomy" id="1149755"/>
    <lineage>
        <taxon>Eukaryota</taxon>
        <taxon>Fungi</taxon>
        <taxon>Dikarya</taxon>
        <taxon>Ascomycota</taxon>
        <taxon>Pezizomycotina</taxon>
        <taxon>Leotiomycetes</taxon>
        <taxon>Helotiales</taxon>
        <taxon>Hyaloscyphaceae</taxon>
        <taxon>Hyaloscypha</taxon>
        <taxon>Hyaloscypha variabilis</taxon>
    </lineage>
</organism>
<gene>
    <name evidence="3" type="ORF">L207DRAFT_629525</name>
</gene>
<dbReference type="OrthoDB" id="5336600at2759"/>